<reference evidence="1" key="1">
    <citation type="submission" date="2019-12" db="EMBL/GenBank/DDBJ databases">
        <title>Genome sequencing and annotation of Brassica cretica.</title>
        <authorList>
            <person name="Studholme D.J."/>
            <person name="Sarris P.F."/>
        </authorList>
    </citation>
    <scope>NUCLEOTIDE SEQUENCE</scope>
    <source>
        <strain evidence="1">PFS-102/07</strain>
        <tissue evidence="1">Leaf</tissue>
    </source>
</reference>
<evidence type="ECO:0000313" key="1">
    <source>
        <dbReference type="EMBL" id="KAF2591735.1"/>
    </source>
</evidence>
<organism evidence="1">
    <name type="scientific">Brassica cretica</name>
    <name type="common">Mustard</name>
    <dbReference type="NCBI Taxonomy" id="69181"/>
    <lineage>
        <taxon>Eukaryota</taxon>
        <taxon>Viridiplantae</taxon>
        <taxon>Streptophyta</taxon>
        <taxon>Embryophyta</taxon>
        <taxon>Tracheophyta</taxon>
        <taxon>Spermatophyta</taxon>
        <taxon>Magnoliopsida</taxon>
        <taxon>eudicotyledons</taxon>
        <taxon>Gunneridae</taxon>
        <taxon>Pentapetalae</taxon>
        <taxon>rosids</taxon>
        <taxon>malvids</taxon>
        <taxon>Brassicales</taxon>
        <taxon>Brassicaceae</taxon>
        <taxon>Brassiceae</taxon>
        <taxon>Brassica</taxon>
    </lineage>
</organism>
<protein>
    <submittedName>
        <fullName evidence="1">Uncharacterized protein</fullName>
    </submittedName>
</protein>
<dbReference type="EMBL" id="QGKY02000190">
    <property type="protein sequence ID" value="KAF2591735.1"/>
    <property type="molecule type" value="Genomic_DNA"/>
</dbReference>
<sequence length="164" mass="17631">MVDMSVCCSERDVSMCFTEHGGTLLMSWRSWPEPGFVGYEHVDEDGLLGVKPCLGGCGTGELWSWTSPPSLGINAGDGAGAFLNRNLEAGVLPEAWLTFPNQFFPYFSISSSNSGNNLCTQVNQSCSFSAGFPWARHRSSNPSFPSSSYVLTVFEPGGEQISPG</sequence>
<accession>A0A8S9KBB8</accession>
<comment type="caution">
    <text evidence="1">The sequence shown here is derived from an EMBL/GenBank/DDBJ whole genome shotgun (WGS) entry which is preliminary data.</text>
</comment>
<gene>
    <name evidence="1" type="ORF">F2Q70_00038631</name>
</gene>
<name>A0A8S9KBB8_BRACR</name>
<proteinExistence type="predicted"/>
<dbReference type="AlphaFoldDB" id="A0A8S9KBB8"/>